<feature type="transmembrane region" description="Helical" evidence="9">
    <location>
        <begin position="12"/>
        <end position="33"/>
    </location>
</feature>
<name>A0A0D6P8M8_9PROT</name>
<keyword evidence="3" id="KW-1003">Cell membrane</keyword>
<evidence type="ECO:0000256" key="7">
    <source>
        <dbReference type="ARBA" id="ARBA00023136"/>
    </source>
</evidence>
<evidence type="ECO:0000256" key="4">
    <source>
        <dbReference type="ARBA" id="ARBA00022692"/>
    </source>
</evidence>
<gene>
    <name evidence="10" type="ORF">Asru_0256_10</name>
</gene>
<dbReference type="GO" id="GO:0005886">
    <property type="term" value="C:plasma membrane"/>
    <property type="evidence" value="ECO:0007669"/>
    <property type="project" value="UniProtKB-SubCell"/>
</dbReference>
<keyword evidence="7 9" id="KW-0472">Membrane</keyword>
<dbReference type="EMBL" id="BANB01000256">
    <property type="protein sequence ID" value="GAN77204.1"/>
    <property type="molecule type" value="Genomic_DNA"/>
</dbReference>
<dbReference type="PANTHER" id="PTHR11795:SF442">
    <property type="entry name" value="ABC TRANSPORTER ATP-BINDING PROTEIN"/>
    <property type="match status" value="1"/>
</dbReference>
<evidence type="ECO:0000256" key="2">
    <source>
        <dbReference type="ARBA" id="ARBA00022448"/>
    </source>
</evidence>
<dbReference type="InterPro" id="IPR001851">
    <property type="entry name" value="ABC_transp_permease"/>
</dbReference>
<accession>A0A0D6P8M8</accession>
<comment type="subcellular location">
    <subcellularLocation>
        <location evidence="1">Cell membrane</location>
        <topology evidence="1">Multi-pass membrane protein</topology>
    </subcellularLocation>
</comment>
<evidence type="ECO:0000256" key="3">
    <source>
        <dbReference type="ARBA" id="ARBA00022475"/>
    </source>
</evidence>
<dbReference type="RefSeq" id="WP_048861203.1">
    <property type="nucleotide sequence ID" value="NZ_BANB01000256.1"/>
</dbReference>
<feature type="transmembrane region" description="Helical" evidence="9">
    <location>
        <begin position="63"/>
        <end position="86"/>
    </location>
</feature>
<sequence>MLNWPNLVSQFFNGLALGAVLALISSGLTIIYGTLGVLNLAHGAMFMLGGYAGYVVWAATGSFLLAVLGGSIFVGVVGLFIELVVIRRFYGRPPEDQILVTFGIGIVIVELVRLAFGSLSVTVPTPPILSGVMHLGFLFYPTYRIAVLVIAVLALGVLYIILYRTRLGLIVRAGIEDSGMVSILGINVYRVFLLVFGIGAMAAGFAGIIHAPVVAPTPDVGATILVETFVVVVIGGIGSFPGAVLGGLISGEILSLTSAIDPAYSEVMLFVVMTLVLMLRPEGLLGVRGRA</sequence>
<evidence type="ECO:0000313" key="11">
    <source>
        <dbReference type="Proteomes" id="UP000032680"/>
    </source>
</evidence>
<protein>
    <submittedName>
        <fullName evidence="10">ABC transporter amide-urea permease</fullName>
    </submittedName>
</protein>
<dbReference type="OrthoDB" id="8126477at2"/>
<dbReference type="CDD" id="cd06582">
    <property type="entry name" value="TM_PBP1_LivH_like"/>
    <property type="match status" value="1"/>
</dbReference>
<reference evidence="10 11" key="1">
    <citation type="submission" date="2012-11" db="EMBL/GenBank/DDBJ databases">
        <title>Whole genome sequence of Acidisphaera rubrifaciens HS-AP3.</title>
        <authorList>
            <person name="Azuma Y."/>
            <person name="Higashiura N."/>
            <person name="Hirakawa H."/>
            <person name="Matsushita K."/>
        </authorList>
    </citation>
    <scope>NUCLEOTIDE SEQUENCE [LARGE SCALE GENOMIC DNA]</scope>
    <source>
        <strain evidence="10 11">HS-AP3</strain>
    </source>
</reference>
<keyword evidence="4 9" id="KW-0812">Transmembrane</keyword>
<feature type="transmembrane region" description="Helical" evidence="9">
    <location>
        <begin position="229"/>
        <end position="251"/>
    </location>
</feature>
<evidence type="ECO:0000256" key="1">
    <source>
        <dbReference type="ARBA" id="ARBA00004651"/>
    </source>
</evidence>
<dbReference type="AlphaFoldDB" id="A0A0D6P8M8"/>
<dbReference type="PANTHER" id="PTHR11795">
    <property type="entry name" value="BRANCHED-CHAIN AMINO ACID TRANSPORT SYSTEM PERMEASE PROTEIN LIVH"/>
    <property type="match status" value="1"/>
</dbReference>
<dbReference type="GO" id="GO:0006865">
    <property type="term" value="P:amino acid transport"/>
    <property type="evidence" value="ECO:0007669"/>
    <property type="project" value="UniProtKB-KW"/>
</dbReference>
<dbReference type="Proteomes" id="UP000032680">
    <property type="component" value="Unassembled WGS sequence"/>
</dbReference>
<evidence type="ECO:0000256" key="6">
    <source>
        <dbReference type="ARBA" id="ARBA00022989"/>
    </source>
</evidence>
<feature type="transmembrane region" description="Helical" evidence="9">
    <location>
        <begin position="188"/>
        <end position="209"/>
    </location>
</feature>
<feature type="transmembrane region" description="Helical" evidence="9">
    <location>
        <begin position="98"/>
        <end position="123"/>
    </location>
</feature>
<comment type="caution">
    <text evidence="10">The sequence shown here is derived from an EMBL/GenBank/DDBJ whole genome shotgun (WGS) entry which is preliminary data.</text>
</comment>
<evidence type="ECO:0000256" key="8">
    <source>
        <dbReference type="ARBA" id="ARBA00037998"/>
    </source>
</evidence>
<feature type="transmembrane region" description="Helical" evidence="9">
    <location>
        <begin position="263"/>
        <end position="280"/>
    </location>
</feature>
<comment type="similarity">
    <text evidence="8">Belongs to the binding-protein-dependent transport system permease family. LivHM subfamily.</text>
</comment>
<keyword evidence="6 9" id="KW-1133">Transmembrane helix</keyword>
<keyword evidence="11" id="KW-1185">Reference proteome</keyword>
<dbReference type="Pfam" id="PF02653">
    <property type="entry name" value="BPD_transp_2"/>
    <property type="match status" value="1"/>
</dbReference>
<proteinExistence type="inferred from homology"/>
<evidence type="ECO:0000256" key="9">
    <source>
        <dbReference type="SAM" id="Phobius"/>
    </source>
</evidence>
<evidence type="ECO:0000313" key="10">
    <source>
        <dbReference type="EMBL" id="GAN77204.1"/>
    </source>
</evidence>
<keyword evidence="2" id="KW-0813">Transport</keyword>
<keyword evidence="5" id="KW-0029">Amino-acid transport</keyword>
<dbReference type="GO" id="GO:0022857">
    <property type="term" value="F:transmembrane transporter activity"/>
    <property type="evidence" value="ECO:0007669"/>
    <property type="project" value="InterPro"/>
</dbReference>
<feature type="transmembrane region" description="Helical" evidence="9">
    <location>
        <begin position="40"/>
        <end position="57"/>
    </location>
</feature>
<feature type="transmembrane region" description="Helical" evidence="9">
    <location>
        <begin position="143"/>
        <end position="162"/>
    </location>
</feature>
<organism evidence="10 11">
    <name type="scientific">Acidisphaera rubrifaciens HS-AP3</name>
    <dbReference type="NCBI Taxonomy" id="1231350"/>
    <lineage>
        <taxon>Bacteria</taxon>
        <taxon>Pseudomonadati</taxon>
        <taxon>Pseudomonadota</taxon>
        <taxon>Alphaproteobacteria</taxon>
        <taxon>Acetobacterales</taxon>
        <taxon>Acetobacteraceae</taxon>
        <taxon>Acidisphaera</taxon>
    </lineage>
</organism>
<dbReference type="InterPro" id="IPR052157">
    <property type="entry name" value="BCAA_transport_permease"/>
</dbReference>
<evidence type="ECO:0000256" key="5">
    <source>
        <dbReference type="ARBA" id="ARBA00022970"/>
    </source>
</evidence>